<reference evidence="1 2" key="1">
    <citation type="submission" date="2024-07" db="EMBL/GenBank/DDBJ databases">
        <authorList>
            <person name="Akdeniz Z."/>
        </authorList>
    </citation>
    <scope>NUCLEOTIDE SEQUENCE [LARGE SCALE GENOMIC DNA]</scope>
</reference>
<proteinExistence type="predicted"/>
<keyword evidence="2" id="KW-1185">Reference proteome</keyword>
<accession>A0ABP1H9R7</accession>
<dbReference type="Proteomes" id="UP001642409">
    <property type="component" value="Unassembled WGS sequence"/>
</dbReference>
<evidence type="ECO:0000313" key="1">
    <source>
        <dbReference type="EMBL" id="CAL5987355.1"/>
    </source>
</evidence>
<evidence type="ECO:0000313" key="2">
    <source>
        <dbReference type="Proteomes" id="UP001642409"/>
    </source>
</evidence>
<protein>
    <submittedName>
        <fullName evidence="1">Uncharacterized protein</fullName>
    </submittedName>
</protein>
<comment type="caution">
    <text evidence="1">The sequence shown here is derived from an EMBL/GenBank/DDBJ whole genome shotgun (WGS) entry which is preliminary data.</text>
</comment>
<gene>
    <name evidence="1" type="ORF">HINF_LOCUS9851</name>
</gene>
<name>A0ABP1H9R7_9EUKA</name>
<organism evidence="1 2">
    <name type="scientific">Hexamita inflata</name>
    <dbReference type="NCBI Taxonomy" id="28002"/>
    <lineage>
        <taxon>Eukaryota</taxon>
        <taxon>Metamonada</taxon>
        <taxon>Diplomonadida</taxon>
        <taxon>Hexamitidae</taxon>
        <taxon>Hexamitinae</taxon>
        <taxon>Hexamita</taxon>
    </lineage>
</organism>
<dbReference type="EMBL" id="CAXDID020000021">
    <property type="protein sequence ID" value="CAL5987355.1"/>
    <property type="molecule type" value="Genomic_DNA"/>
</dbReference>
<sequence length="265" mass="30351">MDIWNIQPAALRENLMQFLSFKLLIDTIVIFYNFSKQKGQKSVNKAILRAQALRTKAGSGMDRDERRRQILDKYVKFSFKKLMKMNAKPNPMANIANPNAPPQMPQMDFMPLVFRFGPMMLQRYLFADKPAAVLYLPIIAKLEKKDDKVLKLLLKACTLGKKPDEKWAPGYVGKTAVGFVVGFIYKRILNRILFGKRPQLGFVERLQLQQELQAGVEDKKTPRVNLEGNENLIKEFPDIIEISEVDAPIENTGEEKENSQSCSKL</sequence>